<keyword evidence="28" id="KW-1185">Reference proteome</keyword>
<comment type="similarity">
    <text evidence="3">Belongs to the GHMP kinase family. Mevalonate kinase subfamily.</text>
</comment>
<sequence length="936" mass="101815">MAPSIDPRAPGKFPIHSLPTPEPESPLRPRKPYRFSTLCATVENPDMKDQYGSSSVPIYQTSTFKGVGGEYDYSRSGNPTRSHLEHHIAKISSAAHAFTVSSGMAALDVILRMLKPGDEVIAGDDLYGGTNRLLTYIRTHVGVTIHHVDTTNPETLYPYINPTKTAMVLLESPTNPLLKIVDLATISKDVKERAPNAIIVVDNTMMSPYLQRPLEHGADIVYDSATKYLSGHHDLMAGVVTCNRDDIAKKLAFTINSVGNALTPIDAFLLLRGIKTLALRMDRQQATTQMVAEYLYTLGFQVHYPGLADHPGQEVHARIADGNGAVLSFETGNKELSEKIVAGTRLWGISVSFGCVNSLISMPCVMSHASIDPATRAARGLPEDLIRLCVGIEDPHDLLTDLEHALIDAGAIVLDVAQNKYVRVPDSAALALAANKLRLEAAEDKRQEWFISAPGKIILFGEHAVVHGVTAIAASVDLRCYGLATPRKDGKLSIHLMDIGNFYHEWDVQTLPWDAVTPIAPGDEHPEELDYRLVVALNEKALHFIGDENKAAHGACLAFLYLYMILNRNEEYPAFDFAARSTLPVGAGLGSSASYSVCAATASLLVHRRINLPRPLPPSSMEHIHISHQGRRAIAPATAEEVNKWAFVAEKILHGNPSGVDNSVAVFGGALAYTRPGFGKKSGMEGIQGFKHFNFLLTNSKVPRDTKKLVAGVGAKKAKEPELVNSVLEAIQTISDEARRALADPELPRESLLSAVSALMNENHQHLVTLGVSHPALESIRRTTLAHKLTTKLTGAGGGGCAVTLIPDESCCAEYTRLRRNIIDSEFKDNELQDLINSLIREGFQPYLTSVGGSGLGILSPYPEHRALGSRSRRPTSETLLSPPETPTPLGWSPNEIVDGYEKDTDPFPPLHHPFVASSVAELPDWAGEIGRWLYV</sequence>
<dbReference type="InterPro" id="IPR015424">
    <property type="entry name" value="PyrdxlP-dep_Trfase"/>
</dbReference>
<dbReference type="Pfam" id="PF01053">
    <property type="entry name" value="Cys_Met_Meta_PP"/>
    <property type="match status" value="1"/>
</dbReference>
<keyword evidence="15" id="KW-0486">Methionine biosynthesis</keyword>
<dbReference type="Pfam" id="PF00288">
    <property type="entry name" value="GHMP_kinases_N"/>
    <property type="match status" value="1"/>
</dbReference>
<evidence type="ECO:0000256" key="6">
    <source>
        <dbReference type="ARBA" id="ARBA00012224"/>
    </source>
</evidence>
<evidence type="ECO:0000256" key="1">
    <source>
        <dbReference type="ARBA" id="ARBA00001933"/>
    </source>
</evidence>
<dbReference type="InterPro" id="IPR054542">
    <property type="entry name" value="Cys_met_metab_PP"/>
</dbReference>
<dbReference type="GO" id="GO:0005737">
    <property type="term" value="C:cytoplasm"/>
    <property type="evidence" value="ECO:0007669"/>
    <property type="project" value="UniProtKB-SubCell"/>
</dbReference>
<evidence type="ECO:0000256" key="23">
    <source>
        <dbReference type="ARBA" id="ARBA00072331"/>
    </source>
</evidence>
<evidence type="ECO:0000259" key="25">
    <source>
        <dbReference type="Pfam" id="PF00288"/>
    </source>
</evidence>
<dbReference type="NCBIfam" id="TIGR01329">
    <property type="entry name" value="cysta_beta_ly_E"/>
    <property type="match status" value="1"/>
</dbReference>
<dbReference type="AlphaFoldDB" id="A0A409WY77"/>
<dbReference type="PANTHER" id="PTHR11808:SF50">
    <property type="entry name" value="CYSTATHIONINE BETA-LYASE"/>
    <property type="match status" value="1"/>
</dbReference>
<dbReference type="GO" id="GO:0030170">
    <property type="term" value="F:pyridoxal phosphate binding"/>
    <property type="evidence" value="ECO:0007669"/>
    <property type="project" value="InterPro"/>
</dbReference>
<feature type="region of interest" description="Disordered" evidence="24">
    <location>
        <begin position="1"/>
        <end position="30"/>
    </location>
</feature>
<evidence type="ECO:0000256" key="21">
    <source>
        <dbReference type="ARBA" id="ARBA00047517"/>
    </source>
</evidence>
<name>A0A409WY77_PSICY</name>
<feature type="domain" description="GHMP kinase N-terminal" evidence="25">
    <location>
        <begin position="570"/>
        <end position="669"/>
    </location>
</feature>
<comment type="similarity">
    <text evidence="4">Belongs to the trans-sulfuration enzymes family.</text>
</comment>
<dbReference type="SUPFAM" id="SSF53383">
    <property type="entry name" value="PLP-dependent transferases"/>
    <property type="match status" value="1"/>
</dbReference>
<evidence type="ECO:0000256" key="15">
    <source>
        <dbReference type="ARBA" id="ARBA00023167"/>
    </source>
</evidence>
<comment type="subcellular location">
    <subcellularLocation>
        <location evidence="2">Cytoplasm</location>
    </subcellularLocation>
</comment>
<organism evidence="27 28">
    <name type="scientific">Psilocybe cyanescens</name>
    <dbReference type="NCBI Taxonomy" id="93625"/>
    <lineage>
        <taxon>Eukaryota</taxon>
        <taxon>Fungi</taxon>
        <taxon>Dikarya</taxon>
        <taxon>Basidiomycota</taxon>
        <taxon>Agaricomycotina</taxon>
        <taxon>Agaricomycetes</taxon>
        <taxon>Agaricomycetidae</taxon>
        <taxon>Agaricales</taxon>
        <taxon>Agaricineae</taxon>
        <taxon>Strophariaceae</taxon>
        <taxon>Psilocybe</taxon>
    </lineage>
</organism>
<accession>A0A409WY77</accession>
<dbReference type="Gene3D" id="3.30.230.10">
    <property type="match status" value="1"/>
</dbReference>
<keyword evidence="11" id="KW-0418">Kinase</keyword>
<comment type="catalytic activity">
    <reaction evidence="21">
        <text>L,L-cystathionine + H2O = L-homocysteine + pyruvate + NH4(+)</text>
        <dbReference type="Rhea" id="RHEA:13965"/>
        <dbReference type="ChEBI" id="CHEBI:15361"/>
        <dbReference type="ChEBI" id="CHEBI:15377"/>
        <dbReference type="ChEBI" id="CHEBI:28938"/>
        <dbReference type="ChEBI" id="CHEBI:58161"/>
        <dbReference type="ChEBI" id="CHEBI:58199"/>
    </reaction>
</comment>
<keyword evidence="13" id="KW-0663">Pyridoxal phosphate</keyword>
<dbReference type="SUPFAM" id="SSF54211">
    <property type="entry name" value="Ribosomal protein S5 domain 2-like"/>
    <property type="match status" value="1"/>
</dbReference>
<dbReference type="EC" id="2.7.1.36" evidence="5"/>
<dbReference type="GO" id="GO:0005524">
    <property type="term" value="F:ATP binding"/>
    <property type="evidence" value="ECO:0007669"/>
    <property type="project" value="UniProtKB-KW"/>
</dbReference>
<comment type="pathway">
    <text evidence="19">Amino-acid biosynthesis; L-methionine biosynthesis via de novo pathway; L-homocysteine from L-cystathionine: step 1/1.</text>
</comment>
<dbReference type="InterPro" id="IPR000277">
    <property type="entry name" value="Cys/Met-Metab_PyrdxlP-dep_enz"/>
</dbReference>
<dbReference type="Gene3D" id="3.90.1150.10">
    <property type="entry name" value="Aspartate Aminotransferase, domain 1"/>
    <property type="match status" value="1"/>
</dbReference>
<dbReference type="GO" id="GO:0019346">
    <property type="term" value="P:transsulfuration"/>
    <property type="evidence" value="ECO:0007669"/>
    <property type="project" value="InterPro"/>
</dbReference>
<evidence type="ECO:0000256" key="22">
    <source>
        <dbReference type="ARBA" id="ARBA00047625"/>
    </source>
</evidence>
<evidence type="ECO:0000256" key="5">
    <source>
        <dbReference type="ARBA" id="ARBA00012103"/>
    </source>
</evidence>
<keyword evidence="9" id="KW-0808">Transferase</keyword>
<dbReference type="InterPro" id="IPR036554">
    <property type="entry name" value="GHMP_kinase_C_sf"/>
</dbReference>
<comment type="catalytic activity">
    <reaction evidence="17">
        <text>(R)-mevalonate + ATP = (R)-5-phosphomevalonate + ADP + H(+)</text>
        <dbReference type="Rhea" id="RHEA:17065"/>
        <dbReference type="ChEBI" id="CHEBI:15378"/>
        <dbReference type="ChEBI" id="CHEBI:30616"/>
        <dbReference type="ChEBI" id="CHEBI:36464"/>
        <dbReference type="ChEBI" id="CHEBI:58146"/>
        <dbReference type="ChEBI" id="CHEBI:456216"/>
        <dbReference type="EC" id="2.7.1.36"/>
    </reaction>
    <physiologicalReaction direction="left-to-right" evidence="17">
        <dbReference type="Rhea" id="RHEA:17066"/>
    </physiologicalReaction>
</comment>
<evidence type="ECO:0000256" key="18">
    <source>
        <dbReference type="ARBA" id="ARBA00029438"/>
    </source>
</evidence>
<evidence type="ECO:0000256" key="24">
    <source>
        <dbReference type="SAM" id="MobiDB-lite"/>
    </source>
</evidence>
<evidence type="ECO:0000256" key="8">
    <source>
        <dbReference type="ARBA" id="ARBA00022605"/>
    </source>
</evidence>
<comment type="pathway">
    <text evidence="18">Isoprenoid biosynthesis; isopentenyl diphosphate biosynthesis via mevalonate pathway; isopentenyl diphosphate from (R)-mevalonate: step 1/3.</text>
</comment>
<dbReference type="InterPro" id="IPR015422">
    <property type="entry name" value="PyrdxlP-dep_Trfase_small"/>
</dbReference>
<dbReference type="GO" id="GO:0019287">
    <property type="term" value="P:isopentenyl diphosphate biosynthetic process, mevalonate pathway"/>
    <property type="evidence" value="ECO:0007669"/>
    <property type="project" value="UniProtKB-UniPathway"/>
</dbReference>
<evidence type="ECO:0000256" key="20">
    <source>
        <dbReference type="ARBA" id="ARBA00047213"/>
    </source>
</evidence>
<keyword evidence="10" id="KW-0547">Nucleotide-binding</keyword>
<dbReference type="STRING" id="93625.A0A409WY77"/>
<dbReference type="EMBL" id="NHYD01003015">
    <property type="protein sequence ID" value="PPQ83421.1"/>
    <property type="molecule type" value="Genomic_DNA"/>
</dbReference>
<dbReference type="InterPro" id="IPR006205">
    <property type="entry name" value="Mev_gal_kin"/>
</dbReference>
<keyword evidence="12" id="KW-0067">ATP-binding</keyword>
<dbReference type="InterPro" id="IPR020568">
    <property type="entry name" value="Ribosomal_Su5_D2-typ_SF"/>
</dbReference>
<evidence type="ECO:0000256" key="4">
    <source>
        <dbReference type="ARBA" id="ARBA00009077"/>
    </source>
</evidence>
<evidence type="ECO:0000256" key="10">
    <source>
        <dbReference type="ARBA" id="ARBA00022741"/>
    </source>
</evidence>
<keyword evidence="16" id="KW-0456">Lyase</keyword>
<feature type="domain" description="GHMP kinase C-terminal" evidence="26">
    <location>
        <begin position="753"/>
        <end position="809"/>
    </location>
</feature>
<dbReference type="InterPro" id="IPR014721">
    <property type="entry name" value="Ribsml_uS5_D2-typ_fold_subgr"/>
</dbReference>
<evidence type="ECO:0000313" key="27">
    <source>
        <dbReference type="EMBL" id="PPQ83421.1"/>
    </source>
</evidence>
<evidence type="ECO:0000256" key="2">
    <source>
        <dbReference type="ARBA" id="ARBA00004496"/>
    </source>
</evidence>
<comment type="catalytic activity">
    <reaction evidence="22">
        <text>an S-substituted L-cysteine + H2O = a thiol + pyruvate + NH4(+)</text>
        <dbReference type="Rhea" id="RHEA:18121"/>
        <dbReference type="ChEBI" id="CHEBI:15361"/>
        <dbReference type="ChEBI" id="CHEBI:15377"/>
        <dbReference type="ChEBI" id="CHEBI:28938"/>
        <dbReference type="ChEBI" id="CHEBI:29256"/>
        <dbReference type="ChEBI" id="CHEBI:58717"/>
        <dbReference type="EC" id="4.4.1.13"/>
    </reaction>
</comment>
<dbReference type="PRINTS" id="PR00959">
    <property type="entry name" value="MEVGALKINASE"/>
</dbReference>
<evidence type="ECO:0000256" key="11">
    <source>
        <dbReference type="ARBA" id="ARBA00022777"/>
    </source>
</evidence>
<dbReference type="InterPro" id="IPR013750">
    <property type="entry name" value="GHMP_kinase_C_dom"/>
</dbReference>
<dbReference type="SUPFAM" id="SSF55060">
    <property type="entry name" value="GHMP Kinase, C-terminal domain"/>
    <property type="match status" value="1"/>
</dbReference>
<dbReference type="InterPro" id="IPR006238">
    <property type="entry name" value="Cys_b_lyase_euk"/>
</dbReference>
<gene>
    <name evidence="27" type="ORF">CVT25_007012</name>
</gene>
<evidence type="ECO:0000256" key="14">
    <source>
        <dbReference type="ARBA" id="ARBA00023098"/>
    </source>
</evidence>
<evidence type="ECO:0000256" key="17">
    <source>
        <dbReference type="ARBA" id="ARBA00029310"/>
    </source>
</evidence>
<dbReference type="InterPro" id="IPR015421">
    <property type="entry name" value="PyrdxlP-dep_Trfase_major"/>
</dbReference>
<dbReference type="CDD" id="cd00614">
    <property type="entry name" value="CGS_like"/>
    <property type="match status" value="1"/>
</dbReference>
<comment type="caution">
    <text evidence="27">The sequence shown here is derived from an EMBL/GenBank/DDBJ whole genome shotgun (WGS) entry which is preliminary data.</text>
</comment>
<dbReference type="UniPathway" id="UPA00057">
    <property type="reaction ID" value="UER00098"/>
</dbReference>
<dbReference type="OrthoDB" id="2545919at2759"/>
<evidence type="ECO:0000256" key="13">
    <source>
        <dbReference type="ARBA" id="ARBA00022898"/>
    </source>
</evidence>
<evidence type="ECO:0000256" key="12">
    <source>
        <dbReference type="ARBA" id="ARBA00022840"/>
    </source>
</evidence>
<evidence type="ECO:0000313" key="28">
    <source>
        <dbReference type="Proteomes" id="UP000283269"/>
    </source>
</evidence>
<dbReference type="NCBIfam" id="TIGR00549">
    <property type="entry name" value="mevalon_kin"/>
    <property type="match status" value="1"/>
</dbReference>
<dbReference type="GO" id="GO:0047804">
    <property type="term" value="F:cysteine-S-conjugate beta-lyase activity"/>
    <property type="evidence" value="ECO:0007669"/>
    <property type="project" value="UniProtKB-EC"/>
</dbReference>
<dbReference type="Pfam" id="PF08544">
    <property type="entry name" value="GHMP_kinases_C"/>
    <property type="match status" value="1"/>
</dbReference>
<comment type="cofactor">
    <cofactor evidence="1">
        <name>pyridoxal 5'-phosphate</name>
        <dbReference type="ChEBI" id="CHEBI:597326"/>
    </cofactor>
</comment>
<dbReference type="InterPro" id="IPR006204">
    <property type="entry name" value="GHMP_kinase_N_dom"/>
</dbReference>
<dbReference type="FunFam" id="3.40.640.10:FF:000009">
    <property type="entry name" value="Cystathionine gamma-synthase homolog"/>
    <property type="match status" value="1"/>
</dbReference>
<dbReference type="GO" id="GO:0071266">
    <property type="term" value="P:'de novo' L-methionine biosynthetic process"/>
    <property type="evidence" value="ECO:0007669"/>
    <property type="project" value="InterPro"/>
</dbReference>
<evidence type="ECO:0000256" key="3">
    <source>
        <dbReference type="ARBA" id="ARBA00006495"/>
    </source>
</evidence>
<dbReference type="PANTHER" id="PTHR11808">
    <property type="entry name" value="TRANS-SULFURATION ENZYME FAMILY MEMBER"/>
    <property type="match status" value="1"/>
</dbReference>
<dbReference type="PROSITE" id="PS00868">
    <property type="entry name" value="CYS_MET_METAB_PP"/>
    <property type="match status" value="1"/>
</dbReference>
<evidence type="ECO:0000259" key="26">
    <source>
        <dbReference type="Pfam" id="PF08544"/>
    </source>
</evidence>
<dbReference type="PROSITE" id="PS00627">
    <property type="entry name" value="GHMP_KINASES_ATP"/>
    <property type="match status" value="1"/>
</dbReference>
<dbReference type="EC" id="4.4.1.13" evidence="6"/>
<reference evidence="27 28" key="1">
    <citation type="journal article" date="2018" name="Evol. Lett.">
        <title>Horizontal gene cluster transfer increased hallucinogenic mushroom diversity.</title>
        <authorList>
            <person name="Reynolds H.T."/>
            <person name="Vijayakumar V."/>
            <person name="Gluck-Thaler E."/>
            <person name="Korotkin H.B."/>
            <person name="Matheny P.B."/>
            <person name="Slot J.C."/>
        </authorList>
    </citation>
    <scope>NUCLEOTIDE SEQUENCE [LARGE SCALE GENOMIC DNA]</scope>
    <source>
        <strain evidence="27 28">2631</strain>
    </source>
</reference>
<evidence type="ECO:0000256" key="9">
    <source>
        <dbReference type="ARBA" id="ARBA00022679"/>
    </source>
</evidence>
<dbReference type="Gene3D" id="3.40.640.10">
    <property type="entry name" value="Type I PLP-dependent aspartate aminotransferase-like (Major domain)"/>
    <property type="match status" value="1"/>
</dbReference>
<dbReference type="InterPro" id="IPR006203">
    <property type="entry name" value="GHMP_knse_ATP-bd_CS"/>
</dbReference>
<proteinExistence type="inferred from homology"/>
<keyword evidence="8" id="KW-0028">Amino-acid biosynthesis</keyword>
<dbReference type="FunFam" id="3.90.1150.10:FF:000013">
    <property type="entry name" value="Cystathionine beta-lyase"/>
    <property type="match status" value="1"/>
</dbReference>
<dbReference type="Gene3D" id="3.30.70.890">
    <property type="entry name" value="GHMP kinase, C-terminal domain"/>
    <property type="match status" value="1"/>
</dbReference>
<evidence type="ECO:0000256" key="7">
    <source>
        <dbReference type="ARBA" id="ARBA00022516"/>
    </source>
</evidence>
<dbReference type="GO" id="GO:0004496">
    <property type="term" value="F:mevalonate kinase activity"/>
    <property type="evidence" value="ECO:0007669"/>
    <property type="project" value="UniProtKB-EC"/>
</dbReference>
<dbReference type="InParanoid" id="A0A409WY77"/>
<keyword evidence="14" id="KW-0443">Lipid metabolism</keyword>
<evidence type="ECO:0000256" key="16">
    <source>
        <dbReference type="ARBA" id="ARBA00023239"/>
    </source>
</evidence>
<evidence type="ECO:0000256" key="19">
    <source>
        <dbReference type="ARBA" id="ARBA00046315"/>
    </source>
</evidence>
<feature type="region of interest" description="Disordered" evidence="24">
    <location>
        <begin position="867"/>
        <end position="892"/>
    </location>
</feature>
<keyword evidence="7" id="KW-0444">Lipid biosynthesis</keyword>
<protein>
    <recommendedName>
        <fullName evidence="23">Cystathionine beta-lyase</fullName>
        <ecNumber evidence="5">2.7.1.36</ecNumber>
        <ecNumber evidence="6">4.4.1.13</ecNumber>
    </recommendedName>
    <alternativeName>
        <fullName evidence="20">Cysteine-S-conjugate beta-lyase</fullName>
    </alternativeName>
</protein>
<dbReference type="Proteomes" id="UP000283269">
    <property type="component" value="Unassembled WGS sequence"/>
</dbReference>